<organism evidence="1 2">
    <name type="scientific">Streptomyces sioyaensis</name>
    <dbReference type="NCBI Taxonomy" id="67364"/>
    <lineage>
        <taxon>Bacteria</taxon>
        <taxon>Bacillati</taxon>
        <taxon>Actinomycetota</taxon>
        <taxon>Actinomycetes</taxon>
        <taxon>Kitasatosporales</taxon>
        <taxon>Streptomycetaceae</taxon>
        <taxon>Streptomyces</taxon>
    </lineage>
</organism>
<evidence type="ECO:0000313" key="2">
    <source>
        <dbReference type="Proteomes" id="UP000289482"/>
    </source>
</evidence>
<comment type="caution">
    <text evidence="1">The sequence shown here is derived from an EMBL/GenBank/DDBJ whole genome shotgun (WGS) entry which is preliminary data.</text>
</comment>
<dbReference type="Proteomes" id="UP000289482">
    <property type="component" value="Unassembled WGS sequence"/>
</dbReference>
<keyword evidence="2" id="KW-1185">Reference proteome</keyword>
<evidence type="ECO:0008006" key="3">
    <source>
        <dbReference type="Google" id="ProtNLM"/>
    </source>
</evidence>
<dbReference type="EMBL" id="SDIF01000048">
    <property type="protein sequence ID" value="RXS65615.1"/>
    <property type="molecule type" value="Genomic_DNA"/>
</dbReference>
<protein>
    <recommendedName>
        <fullName evidence="3">MarR family transcriptional regulator</fullName>
    </recommendedName>
</protein>
<evidence type="ECO:0000313" key="1">
    <source>
        <dbReference type="EMBL" id="RXS65615.1"/>
    </source>
</evidence>
<accession>A0A4Q1QTW1</accession>
<sequence>MATLHQRKNYRRAVLNALYQATEENRPGTTGAKLREDLGLPEQDLAAACTYLVGEGLVEVDWTTHHTPAMVTLTHEGIRQMEAEEEEREVRETRG</sequence>
<gene>
    <name evidence="1" type="ORF">EST54_18130</name>
</gene>
<dbReference type="GeneID" id="95779864"/>
<dbReference type="RefSeq" id="WP_129248689.1">
    <property type="nucleotide sequence ID" value="NZ_JABZEL010000009.1"/>
</dbReference>
<reference evidence="1 2" key="1">
    <citation type="submission" date="2019-01" db="EMBL/GenBank/DDBJ databases">
        <title>Draft genome sequences of the type strain Streptomyces sioyaensis DSM 40032 and its novel strain, TM32, a thermotolerant antibiotics-producing actinobacterium.</title>
        <authorList>
            <person name="Nakaew N."/>
            <person name="Lumyong S."/>
            <person name="Sloan W.T."/>
            <person name="Sungthong R."/>
        </authorList>
    </citation>
    <scope>NUCLEOTIDE SEQUENCE [LARGE SCALE GENOMIC DNA]</scope>
    <source>
        <strain evidence="1 2">DSM 40032</strain>
    </source>
</reference>
<dbReference type="AlphaFoldDB" id="A0A4Q1QTW1"/>
<proteinExistence type="predicted"/>
<name>A0A4Q1QTW1_9ACTN</name>